<evidence type="ECO:0000256" key="1">
    <source>
        <dbReference type="SAM" id="Phobius"/>
    </source>
</evidence>
<gene>
    <name evidence="2" type="ORF">PXH66_09160</name>
</gene>
<keyword evidence="1" id="KW-0812">Transmembrane</keyword>
<dbReference type="Proteomes" id="UP001218638">
    <property type="component" value="Chromosome"/>
</dbReference>
<evidence type="ECO:0000313" key="3">
    <source>
        <dbReference type="Proteomes" id="UP001218638"/>
    </source>
</evidence>
<organism evidence="2 3">
    <name type="scientific">Synoicihabitans lomoniglobus</name>
    <dbReference type="NCBI Taxonomy" id="2909285"/>
    <lineage>
        <taxon>Bacteria</taxon>
        <taxon>Pseudomonadati</taxon>
        <taxon>Verrucomicrobiota</taxon>
        <taxon>Opitutia</taxon>
        <taxon>Opitutales</taxon>
        <taxon>Opitutaceae</taxon>
        <taxon>Synoicihabitans</taxon>
    </lineage>
</organism>
<reference evidence="2" key="1">
    <citation type="submission" date="2023-03" db="EMBL/GenBank/DDBJ databases">
        <title>Lomoglobus Profundus gen. nov., sp. nov., a novel member of the phylum Verrucomicrobia, isolated from deep-marine sediment of South China Sea.</title>
        <authorList>
            <person name="Ahmad T."/>
            <person name="Ishaq S.E."/>
            <person name="Wang F."/>
        </authorList>
    </citation>
    <scope>NUCLEOTIDE SEQUENCE</scope>
    <source>
        <strain evidence="2">LMO-M01</strain>
    </source>
</reference>
<accession>A0AAF0I3A8</accession>
<dbReference type="EMBL" id="CP119075">
    <property type="protein sequence ID" value="WED67017.1"/>
    <property type="molecule type" value="Genomic_DNA"/>
</dbReference>
<dbReference type="KEGG" id="slom:PXH66_09160"/>
<evidence type="ECO:0000313" key="2">
    <source>
        <dbReference type="EMBL" id="WED67017.1"/>
    </source>
</evidence>
<keyword evidence="3" id="KW-1185">Reference proteome</keyword>
<feature type="transmembrane region" description="Helical" evidence="1">
    <location>
        <begin position="77"/>
        <end position="97"/>
    </location>
</feature>
<name>A0AAF0I3A8_9BACT</name>
<sequence>MPSRPLESPAECANCGEPIPRGAKSCSACGADERTGWRESDIYDGLDLPDDAWADVDAPSSPDPRPLASGRPGQLAWYWWATGLLLFLAFGMAVLGLR</sequence>
<keyword evidence="1" id="KW-1133">Transmembrane helix</keyword>
<dbReference type="AlphaFoldDB" id="A0AAF0I3A8"/>
<protein>
    <submittedName>
        <fullName evidence="2">Zinc ribbon domain-containing protein</fullName>
    </submittedName>
</protein>
<dbReference type="RefSeq" id="WP_330927605.1">
    <property type="nucleotide sequence ID" value="NZ_CP119075.1"/>
</dbReference>
<proteinExistence type="predicted"/>
<keyword evidence="1" id="KW-0472">Membrane</keyword>